<dbReference type="EMBL" id="JAVFHQ010000062">
    <property type="protein sequence ID" value="KAK4540736.1"/>
    <property type="molecule type" value="Genomic_DNA"/>
</dbReference>
<evidence type="ECO:0000256" key="1">
    <source>
        <dbReference type="SAM" id="Phobius"/>
    </source>
</evidence>
<dbReference type="InterPro" id="IPR021514">
    <property type="entry name" value="DUF3176"/>
</dbReference>
<comment type="caution">
    <text evidence="2">The sequence shown here is derived from an EMBL/GenBank/DDBJ whole genome shotgun (WGS) entry which is preliminary data.</text>
</comment>
<accession>A0AAV9J6U6</accession>
<feature type="transmembrane region" description="Helical" evidence="1">
    <location>
        <begin position="58"/>
        <end position="80"/>
    </location>
</feature>
<gene>
    <name evidence="2" type="ORF">LTR36_008951</name>
</gene>
<keyword evidence="1" id="KW-0472">Membrane</keyword>
<organism evidence="2 3">
    <name type="scientific">Oleoguttula mirabilis</name>
    <dbReference type="NCBI Taxonomy" id="1507867"/>
    <lineage>
        <taxon>Eukaryota</taxon>
        <taxon>Fungi</taxon>
        <taxon>Dikarya</taxon>
        <taxon>Ascomycota</taxon>
        <taxon>Pezizomycotina</taxon>
        <taxon>Dothideomycetes</taxon>
        <taxon>Dothideomycetidae</taxon>
        <taxon>Mycosphaerellales</taxon>
        <taxon>Teratosphaeriaceae</taxon>
        <taxon>Oleoguttula</taxon>
    </lineage>
</organism>
<evidence type="ECO:0000313" key="2">
    <source>
        <dbReference type="EMBL" id="KAK4540736.1"/>
    </source>
</evidence>
<sequence length="644" mass="69910">MPYAPSTHGQPQQDGYFGSKERFYDTVQEVETPFSEVETGYPARATEWQPGFLARFPVLGAGALFTVILCAVGSVITLLTSDGQSQARWPEQIAPNVILSGLNSVSSLCFSIAIGNGIAIAWWRQTLKGATIEQLHRSWSFSTSMKEVAMAGRAFNVIALAALATKLTIIDGVLMQRATSTEIRQDSPYYGTPVRGYANDTIPITGRTADRSATPGLMSKYVSDDLKSWAQDPQSMTVVMFEDCDGLCFFNVPAAGFEFDCTDPVGQPIGFGSETVNALLASQNGTLNSTHLQISETIFSISFDAEYSYLYDADYENIIGPGSNLTMNVLYTEAYENSTTEDCPGMLYNQSCTLRPAVISYPIMLQNYSGTHSIQGVSVGWTWPSYIESSYNGVGTSPFNRTAKQQDGFEVLRYNDVIESHTVAGASTSRLAGLQQAFGMYLGGDASFDFGGTDGFQITQTGNAPQYLLNAPENDQCGFVYANPMIPTAADGVQSVVAAINQIMFAIATDITFSDPLDPLDGITGWHTYNATLYKDNIHYVTHRPYMYGAVASILVCVLCVLPVYWGYWQLGRKVSLGPLEIAHAFRSPMTAQAGNGAIDELLKEVGHREVKFGQIVAGDAKGVLGVAEPEFVGRVVPTSRGWH</sequence>
<name>A0AAV9J6U6_9PEZI</name>
<dbReference type="Proteomes" id="UP001324427">
    <property type="component" value="Unassembled WGS sequence"/>
</dbReference>
<protein>
    <submittedName>
        <fullName evidence="2">Uncharacterized protein</fullName>
    </submittedName>
</protein>
<reference evidence="2 3" key="1">
    <citation type="submission" date="2021-11" db="EMBL/GenBank/DDBJ databases">
        <title>Black yeast isolated from Biological Soil Crust.</title>
        <authorList>
            <person name="Kurbessoian T."/>
        </authorList>
    </citation>
    <scope>NUCLEOTIDE SEQUENCE [LARGE SCALE GENOMIC DNA]</scope>
    <source>
        <strain evidence="2 3">CCFEE 5522</strain>
    </source>
</reference>
<keyword evidence="3" id="KW-1185">Reference proteome</keyword>
<feature type="transmembrane region" description="Helical" evidence="1">
    <location>
        <begin position="546"/>
        <end position="568"/>
    </location>
</feature>
<dbReference type="AlphaFoldDB" id="A0AAV9J6U6"/>
<feature type="transmembrane region" description="Helical" evidence="1">
    <location>
        <begin position="101"/>
        <end position="123"/>
    </location>
</feature>
<keyword evidence="1" id="KW-1133">Transmembrane helix</keyword>
<dbReference type="PANTHER" id="PTHR37576:SF2">
    <property type="entry name" value="DEFECT AT LOW TEMPERATURE PROTEIN 1"/>
    <property type="match status" value="1"/>
</dbReference>
<dbReference type="PANTHER" id="PTHR37576">
    <property type="entry name" value="DEFECT AT LOW TEMPERATURE PROTEIN 1"/>
    <property type="match status" value="1"/>
</dbReference>
<evidence type="ECO:0000313" key="3">
    <source>
        <dbReference type="Proteomes" id="UP001324427"/>
    </source>
</evidence>
<dbReference type="Pfam" id="PF11374">
    <property type="entry name" value="DUF3176"/>
    <property type="match status" value="1"/>
</dbReference>
<keyword evidence="1" id="KW-0812">Transmembrane</keyword>
<proteinExistence type="predicted"/>